<name>A0A0N4Y4P8_NIPBR</name>
<reference evidence="1 2" key="2">
    <citation type="submission" date="2018-11" db="EMBL/GenBank/DDBJ databases">
        <authorList>
            <consortium name="Pathogen Informatics"/>
        </authorList>
    </citation>
    <scope>NUCLEOTIDE SEQUENCE [LARGE SCALE GENOMIC DNA]</scope>
</reference>
<evidence type="ECO:0000313" key="3">
    <source>
        <dbReference type="WBParaSite" id="NBR_0001089401-mRNA-1"/>
    </source>
</evidence>
<evidence type="ECO:0000313" key="2">
    <source>
        <dbReference type="Proteomes" id="UP000271162"/>
    </source>
</evidence>
<proteinExistence type="predicted"/>
<reference evidence="3" key="1">
    <citation type="submission" date="2017-02" db="UniProtKB">
        <authorList>
            <consortium name="WormBaseParasite"/>
        </authorList>
    </citation>
    <scope>IDENTIFICATION</scope>
</reference>
<gene>
    <name evidence="1" type="ORF">NBR_LOCUS10895</name>
</gene>
<dbReference type="Proteomes" id="UP000271162">
    <property type="component" value="Unassembled WGS sequence"/>
</dbReference>
<dbReference type="EMBL" id="UYSL01020409">
    <property type="protein sequence ID" value="VDL74484.1"/>
    <property type="molecule type" value="Genomic_DNA"/>
</dbReference>
<dbReference type="AlphaFoldDB" id="A0A0N4Y4P8"/>
<dbReference type="WBParaSite" id="NBR_0001089401-mRNA-1">
    <property type="protein sequence ID" value="NBR_0001089401-mRNA-1"/>
    <property type="gene ID" value="NBR_0001089401"/>
</dbReference>
<evidence type="ECO:0000313" key="1">
    <source>
        <dbReference type="EMBL" id="VDL74484.1"/>
    </source>
</evidence>
<accession>A0A0N4Y4P8</accession>
<keyword evidence="2" id="KW-1185">Reference proteome</keyword>
<organism evidence="3">
    <name type="scientific">Nippostrongylus brasiliensis</name>
    <name type="common">Rat hookworm</name>
    <dbReference type="NCBI Taxonomy" id="27835"/>
    <lineage>
        <taxon>Eukaryota</taxon>
        <taxon>Metazoa</taxon>
        <taxon>Ecdysozoa</taxon>
        <taxon>Nematoda</taxon>
        <taxon>Chromadorea</taxon>
        <taxon>Rhabditida</taxon>
        <taxon>Rhabditina</taxon>
        <taxon>Rhabditomorpha</taxon>
        <taxon>Strongyloidea</taxon>
        <taxon>Heligmosomidae</taxon>
        <taxon>Nippostrongylus</taxon>
    </lineage>
</organism>
<protein>
    <submittedName>
        <fullName evidence="1 3">Uncharacterized protein</fullName>
    </submittedName>
</protein>
<sequence>MPPVSNCTSWISSATNLPEICLLHFDESPLKGIAIIVVVTDQFGEDKYDSFKLIYFLNGEFISGERLSDRLKEAN</sequence>